<dbReference type="InterPro" id="IPR004219">
    <property type="entry name" value="TTvirus_Unk"/>
</dbReference>
<evidence type="ECO:0000256" key="6">
    <source>
        <dbReference type="RuleBase" id="RU361230"/>
    </source>
</evidence>
<evidence type="ECO:0000256" key="2">
    <source>
        <dbReference type="ARBA" id="ARBA00006131"/>
    </source>
</evidence>
<keyword evidence="7" id="KW-0175">Coiled coil</keyword>
<dbReference type="EMBL" id="MN165093">
    <property type="protein sequence ID" value="QJQ71585.1"/>
    <property type="molecule type" value="Genomic_DNA"/>
</dbReference>
<feature type="coiled-coil region" evidence="7">
    <location>
        <begin position="622"/>
        <end position="667"/>
    </location>
</feature>
<accession>A0A6M4DSU0</accession>
<keyword evidence="3 6" id="KW-1140">T=1 icosahedral capsid protein</keyword>
<evidence type="ECO:0000256" key="1">
    <source>
        <dbReference type="ARBA" id="ARBA00004328"/>
    </source>
</evidence>
<evidence type="ECO:0000256" key="3">
    <source>
        <dbReference type="ARBA" id="ARBA00022431"/>
    </source>
</evidence>
<evidence type="ECO:0000256" key="4">
    <source>
        <dbReference type="ARBA" id="ARBA00022561"/>
    </source>
</evidence>
<evidence type="ECO:0000256" key="5">
    <source>
        <dbReference type="ARBA" id="ARBA00022844"/>
    </source>
</evidence>
<keyword evidence="4 6" id="KW-0167">Capsid protein</keyword>
<protein>
    <recommendedName>
        <fullName evidence="6">Capsid protein</fullName>
    </recommendedName>
</protein>
<comment type="subcellular location">
    <subcellularLocation>
        <location evidence="1 6">Virion</location>
    </subcellularLocation>
</comment>
<proteinExistence type="inferred from homology"/>
<reference evidence="8" key="1">
    <citation type="submission" date="2019-07" db="EMBL/GenBank/DDBJ databases">
        <title>Diverse anelloviruses in bone marrow specimens from hematologic patients.</title>
        <authorList>
            <person name="Wang X."/>
            <person name="Zhang W."/>
        </authorList>
    </citation>
    <scope>NUCLEOTIDE SEQUENCE</scope>
    <source>
        <strain evidence="8">Chzj6</strain>
    </source>
</reference>
<dbReference type="GO" id="GO:0039615">
    <property type="term" value="C:T=1 icosahedral viral capsid"/>
    <property type="evidence" value="ECO:0007669"/>
    <property type="project" value="UniProtKB-UniRule"/>
</dbReference>
<dbReference type="Pfam" id="PF02956">
    <property type="entry name" value="TT_ORF1"/>
    <property type="match status" value="1"/>
</dbReference>
<sequence>MPFYYRRPRYQNWRHRRPYRRTWFRRRFRRRFPRRRVRNHRKIITVKEWQPNFIRKCYIKGQTCVIFYNNNRLGFNSVMYEQSIVPMHWPGGGSFSVTQYSLDALYDMHNRCRNWWTGSNEDLPLCRYLGCKLTLYQCQYTDYVLKVETELPSNSNKLTYPSTHPSIMLMSNKKHIIRSKQNLKKRKPYTKIWIPPPPQLQTKWYFQVDLYKTPLLQIHASACNLNNPYLKPQNKSDNITFWTINTTSIQNREISVETDTSWPFKKIGTFSYYMYYYTGANLPGDTTQIPVADLLPLTNPRINRPGQSLNEAKLIHKPSINDYYTNFKQYWGNIFHPDLEHIESFAFSRKSPEAIAQKMKQLNNANTTWNQLDESAEMVLTPFNEPIFIPMQYNPNKDTGQDTKIYLLSNRQGHGWDPPGIPELELDGFPMWLGLWGYTDFQKRLKKVTNIDTEYILVIKTHFTQKPNNVPLVIIDEGFTKGHSPYETTVLTEDTTKWYPMYQYQTLEQNKILQTGPFTPNILDYQSDNITIFYKFYFKWGGSPPKNINVENPAHQIQYPIPRNEYETTSLQNPGQAPESILYSFDQRHGNITTTALSRITKDWPIKETLFTITDEQRQQQLLQAIQDLKATEDTQQEKEKEIQQLIQQLQQQQQQYRQRIADLLTNNNQ</sequence>
<evidence type="ECO:0000313" key="8">
    <source>
        <dbReference type="EMBL" id="QJQ71585.1"/>
    </source>
</evidence>
<comment type="similarity">
    <text evidence="2 6">Belongs to the anelloviridae capsid protein family.</text>
</comment>
<name>A0A6M4DSU0_9VIRU</name>
<comment type="function">
    <text evidence="6">Self-assembles to form an icosahedral capsid.</text>
</comment>
<organism evidence="8">
    <name type="scientific">TTV-like mini virus</name>
    <dbReference type="NCBI Taxonomy" id="93678"/>
    <lineage>
        <taxon>Viruses</taxon>
        <taxon>Monodnaviria</taxon>
        <taxon>Shotokuvirae</taxon>
        <taxon>Commensaviricota</taxon>
        <taxon>Cardeaviricetes</taxon>
        <taxon>Sanitavirales</taxon>
        <taxon>Anelloviridae</taxon>
        <taxon>Betatorquevirus</taxon>
    </lineage>
</organism>
<evidence type="ECO:0000256" key="7">
    <source>
        <dbReference type="SAM" id="Coils"/>
    </source>
</evidence>
<keyword evidence="5 6" id="KW-0946">Virion</keyword>